<evidence type="ECO:0000256" key="6">
    <source>
        <dbReference type="ARBA" id="ARBA00023136"/>
    </source>
</evidence>
<dbReference type="PANTHER" id="PTHR30566">
    <property type="entry name" value="YNAI-RELATED MECHANOSENSITIVE ION CHANNEL"/>
    <property type="match status" value="1"/>
</dbReference>
<dbReference type="InterPro" id="IPR023408">
    <property type="entry name" value="MscS_beta-dom_sf"/>
</dbReference>
<dbReference type="RefSeq" id="WP_344706583.1">
    <property type="nucleotide sequence ID" value="NZ_BAABBQ010000001.1"/>
</dbReference>
<dbReference type="SUPFAM" id="SSF50182">
    <property type="entry name" value="Sm-like ribonucleoproteins"/>
    <property type="match status" value="1"/>
</dbReference>
<dbReference type="PANTHER" id="PTHR30566:SF25">
    <property type="entry name" value="INNER MEMBRANE PROTEIN"/>
    <property type="match status" value="1"/>
</dbReference>
<feature type="transmembrane region" description="Helical" evidence="7">
    <location>
        <begin position="60"/>
        <end position="81"/>
    </location>
</feature>
<dbReference type="InterPro" id="IPR010920">
    <property type="entry name" value="LSM_dom_sf"/>
</dbReference>
<keyword evidence="3" id="KW-1003">Cell membrane</keyword>
<evidence type="ECO:0000313" key="11">
    <source>
        <dbReference type="Proteomes" id="UP001500235"/>
    </source>
</evidence>
<feature type="domain" description="Mechanosensitive ion channel transmembrane helices 2/3" evidence="9">
    <location>
        <begin position="139"/>
        <end position="178"/>
    </location>
</feature>
<keyword evidence="4 7" id="KW-0812">Transmembrane</keyword>
<feature type="transmembrane region" description="Helical" evidence="7">
    <location>
        <begin position="87"/>
        <end position="107"/>
    </location>
</feature>
<evidence type="ECO:0000259" key="9">
    <source>
        <dbReference type="Pfam" id="PF21088"/>
    </source>
</evidence>
<protein>
    <submittedName>
        <fullName evidence="10">Mechanosensitive ion channel family protein</fullName>
    </submittedName>
</protein>
<evidence type="ECO:0000256" key="4">
    <source>
        <dbReference type="ARBA" id="ARBA00022692"/>
    </source>
</evidence>
<dbReference type="SUPFAM" id="SSF82861">
    <property type="entry name" value="Mechanosensitive channel protein MscS (YggB), transmembrane region"/>
    <property type="match status" value="1"/>
</dbReference>
<evidence type="ECO:0000256" key="2">
    <source>
        <dbReference type="ARBA" id="ARBA00008017"/>
    </source>
</evidence>
<dbReference type="InterPro" id="IPR049142">
    <property type="entry name" value="MS_channel_1st"/>
</dbReference>
<dbReference type="Gene3D" id="3.30.70.100">
    <property type="match status" value="1"/>
</dbReference>
<keyword evidence="6 7" id="KW-0472">Membrane</keyword>
<dbReference type="Proteomes" id="UP001500235">
    <property type="component" value="Unassembled WGS sequence"/>
</dbReference>
<feature type="transmembrane region" description="Helical" evidence="7">
    <location>
        <begin position="20"/>
        <end position="39"/>
    </location>
</feature>
<keyword evidence="11" id="KW-1185">Reference proteome</keyword>
<comment type="subcellular location">
    <subcellularLocation>
        <location evidence="1">Cell membrane</location>
        <topology evidence="1">Multi-pass membrane protein</topology>
    </subcellularLocation>
</comment>
<evidence type="ECO:0000256" key="7">
    <source>
        <dbReference type="SAM" id="Phobius"/>
    </source>
</evidence>
<dbReference type="InterPro" id="IPR011014">
    <property type="entry name" value="MscS_channel_TM-2"/>
</dbReference>
<organism evidence="10 11">
    <name type="scientific">Sphingomonas swuensis</name>
    <dbReference type="NCBI Taxonomy" id="977800"/>
    <lineage>
        <taxon>Bacteria</taxon>
        <taxon>Pseudomonadati</taxon>
        <taxon>Pseudomonadota</taxon>
        <taxon>Alphaproteobacteria</taxon>
        <taxon>Sphingomonadales</taxon>
        <taxon>Sphingomonadaceae</taxon>
        <taxon>Sphingomonas</taxon>
    </lineage>
</organism>
<dbReference type="InterPro" id="IPR006685">
    <property type="entry name" value="MscS_channel_2nd"/>
</dbReference>
<feature type="transmembrane region" description="Helical" evidence="7">
    <location>
        <begin position="164"/>
        <end position="192"/>
    </location>
</feature>
<gene>
    <name evidence="10" type="ORF">GCM10022280_13100</name>
</gene>
<proteinExistence type="inferred from homology"/>
<reference evidence="11" key="1">
    <citation type="journal article" date="2019" name="Int. J. Syst. Evol. Microbiol.">
        <title>The Global Catalogue of Microorganisms (GCM) 10K type strain sequencing project: providing services to taxonomists for standard genome sequencing and annotation.</title>
        <authorList>
            <consortium name="The Broad Institute Genomics Platform"/>
            <consortium name="The Broad Institute Genome Sequencing Center for Infectious Disease"/>
            <person name="Wu L."/>
            <person name="Ma J."/>
        </authorList>
    </citation>
    <scope>NUCLEOTIDE SEQUENCE [LARGE SCALE GENOMIC DNA]</scope>
    <source>
        <strain evidence="11">JCM 17563</strain>
    </source>
</reference>
<name>A0ABP7SRV3_9SPHN</name>
<sequence>MTDHLSPTLDWLLRNREALGLGTLVALGLVALMLVARAIGHRIVAADPASTSWKGVVGRVLSRTGVLFMVAAALEIVVGYAQPSPRIARAVEVAFTIALALQAAVWARELVLGVIGARVGEKPGETTLGNAMGVIRVLVSVAAFAIALVVILDNLGVNVTALVAGLGIGGIAIGLAAQGIFSDLFAALAILFDKPFRRGDTIRFDTTTGTVEKIGLKTTRLTSLTGEQVIMANTKLLEREVRNLAAGTERQETLRFGLTYQTPPEKLERVPTIAREVVEAQEGCTLHRCVLVALGPSSLDHELLFRHSGLDADVLFAKRSAIIIALLRRFAAEGLDFAYPTQTTFTAAPDGTLVMPYAVPAPH</sequence>
<keyword evidence="5 7" id="KW-1133">Transmembrane helix</keyword>
<dbReference type="Gene3D" id="1.10.287.1260">
    <property type="match status" value="1"/>
</dbReference>
<evidence type="ECO:0000256" key="5">
    <source>
        <dbReference type="ARBA" id="ARBA00022989"/>
    </source>
</evidence>
<dbReference type="EMBL" id="BAABBQ010000001">
    <property type="protein sequence ID" value="GAA4015694.1"/>
    <property type="molecule type" value="Genomic_DNA"/>
</dbReference>
<dbReference type="InterPro" id="IPR011066">
    <property type="entry name" value="MscS_channel_C_sf"/>
</dbReference>
<evidence type="ECO:0000313" key="10">
    <source>
        <dbReference type="EMBL" id="GAA4015694.1"/>
    </source>
</evidence>
<dbReference type="Pfam" id="PF00924">
    <property type="entry name" value="MS_channel_2nd"/>
    <property type="match status" value="1"/>
</dbReference>
<comment type="similarity">
    <text evidence="2">Belongs to the MscS (TC 1.A.23) family.</text>
</comment>
<accession>A0ABP7SRV3</accession>
<evidence type="ECO:0000259" key="8">
    <source>
        <dbReference type="Pfam" id="PF00924"/>
    </source>
</evidence>
<dbReference type="Pfam" id="PF21088">
    <property type="entry name" value="MS_channel_1st"/>
    <property type="match status" value="1"/>
</dbReference>
<dbReference type="SUPFAM" id="SSF82689">
    <property type="entry name" value="Mechanosensitive channel protein MscS (YggB), C-terminal domain"/>
    <property type="match status" value="1"/>
</dbReference>
<feature type="domain" description="Mechanosensitive ion channel MscS" evidence="8">
    <location>
        <begin position="180"/>
        <end position="244"/>
    </location>
</feature>
<dbReference type="Gene3D" id="2.30.30.60">
    <property type="match status" value="1"/>
</dbReference>
<feature type="transmembrane region" description="Helical" evidence="7">
    <location>
        <begin position="128"/>
        <end position="152"/>
    </location>
</feature>
<evidence type="ECO:0000256" key="1">
    <source>
        <dbReference type="ARBA" id="ARBA00004651"/>
    </source>
</evidence>
<comment type="caution">
    <text evidence="10">The sequence shown here is derived from an EMBL/GenBank/DDBJ whole genome shotgun (WGS) entry which is preliminary data.</text>
</comment>
<evidence type="ECO:0000256" key="3">
    <source>
        <dbReference type="ARBA" id="ARBA00022475"/>
    </source>
</evidence>